<dbReference type="Proteomes" id="UP000077755">
    <property type="component" value="Chromosome 1"/>
</dbReference>
<evidence type="ECO:0000313" key="2">
    <source>
        <dbReference type="EMBL" id="KZN12131.1"/>
    </source>
</evidence>
<protein>
    <submittedName>
        <fullName evidence="2">Uncharacterized protein</fullName>
    </submittedName>
</protein>
<dbReference type="Gramene" id="KZN12131">
    <property type="protein sequence ID" value="KZN12131"/>
    <property type="gene ID" value="DCAR_004787"/>
</dbReference>
<evidence type="ECO:0000313" key="4">
    <source>
        <dbReference type="Proteomes" id="UP000077755"/>
    </source>
</evidence>
<accession>A0A166JG88</accession>
<feature type="region of interest" description="Disordered" evidence="1">
    <location>
        <begin position="244"/>
        <end position="266"/>
    </location>
</feature>
<feature type="compositionally biased region" description="Polar residues" evidence="1">
    <location>
        <begin position="147"/>
        <end position="165"/>
    </location>
</feature>
<feature type="compositionally biased region" description="Polar residues" evidence="1">
    <location>
        <begin position="41"/>
        <end position="60"/>
    </location>
</feature>
<reference evidence="3" key="2">
    <citation type="submission" date="2022-03" db="EMBL/GenBank/DDBJ databases">
        <title>Draft title - Genomic analysis of global carrot germplasm unveils the trajectory of domestication and the origin of high carotenoid orange carrot.</title>
        <authorList>
            <person name="Iorizzo M."/>
            <person name="Ellison S."/>
            <person name="Senalik D."/>
            <person name="Macko-Podgorni A."/>
            <person name="Grzebelus D."/>
            <person name="Bostan H."/>
            <person name="Rolling W."/>
            <person name="Curaba J."/>
            <person name="Simon P."/>
        </authorList>
    </citation>
    <scope>NUCLEOTIDE SEQUENCE</scope>
    <source>
        <tissue evidence="3">Leaf</tissue>
    </source>
</reference>
<name>A0A166JG88_DAUCS</name>
<feature type="compositionally biased region" description="Low complexity" evidence="1">
    <location>
        <begin position="176"/>
        <end position="186"/>
    </location>
</feature>
<dbReference type="AlphaFoldDB" id="A0A166JG88"/>
<keyword evidence="4" id="KW-1185">Reference proteome</keyword>
<gene>
    <name evidence="2" type="ORF">DCAR_004787</name>
    <name evidence="3" type="ORF">DCAR_0105217</name>
</gene>
<sequence>MPSPLLQANWDHLKLDNFTSLQDSPVRRRRKIDGSNRTHQESSNTQSVFNGSATPPQPTLNSRQKLSNITNLGGVLNGSPTSVVGNSVGFHTPPLSTFNFRQPLSNITNLGGVFNGSPTHGFCTPPLPTLNSRQPLCNITNLGVQATTRSTTKSSNTPQATPNDSTDNRKGKRVSKATTRSTSASTNTHQATPNDSTDNRKGKRVSKATTHSTTASTNTPQATPNVSTVPCSAIFKNLFAATNSPRTSGSGRCPAPPSAANKSAGGLNVTPGSFAADTDGFDTPPLPMYNSRQPLSNITNLSVPCSDIFKNLFAQTNSPHSCTTQNEKNRSLDTTQVPCSRLFHPTVDDTNYEDIENSHPTDIPSEDEEPLPDDCKTFPQFFSLLF</sequence>
<evidence type="ECO:0000313" key="3">
    <source>
        <dbReference type="EMBL" id="WOG86023.1"/>
    </source>
</evidence>
<feature type="compositionally biased region" description="Polar residues" evidence="1">
    <location>
        <begin position="187"/>
        <end position="196"/>
    </location>
</feature>
<feature type="compositionally biased region" description="Low complexity" evidence="1">
    <location>
        <begin position="208"/>
        <end position="219"/>
    </location>
</feature>
<organism evidence="2">
    <name type="scientific">Daucus carota subsp. sativus</name>
    <name type="common">Carrot</name>
    <dbReference type="NCBI Taxonomy" id="79200"/>
    <lineage>
        <taxon>Eukaryota</taxon>
        <taxon>Viridiplantae</taxon>
        <taxon>Streptophyta</taxon>
        <taxon>Embryophyta</taxon>
        <taxon>Tracheophyta</taxon>
        <taxon>Spermatophyta</taxon>
        <taxon>Magnoliopsida</taxon>
        <taxon>eudicotyledons</taxon>
        <taxon>Gunneridae</taxon>
        <taxon>Pentapetalae</taxon>
        <taxon>asterids</taxon>
        <taxon>campanulids</taxon>
        <taxon>Apiales</taxon>
        <taxon>Apiaceae</taxon>
        <taxon>Apioideae</taxon>
        <taxon>Scandiceae</taxon>
        <taxon>Daucinae</taxon>
        <taxon>Daucus</taxon>
        <taxon>Daucus sect. Daucus</taxon>
    </lineage>
</organism>
<reference evidence="2" key="1">
    <citation type="journal article" date="2016" name="Nat. Genet.">
        <title>A high-quality carrot genome assembly provides new insights into carotenoid accumulation and asterid genome evolution.</title>
        <authorList>
            <person name="Iorizzo M."/>
            <person name="Ellison S."/>
            <person name="Senalik D."/>
            <person name="Zeng P."/>
            <person name="Satapoomin P."/>
            <person name="Huang J."/>
            <person name="Bowman M."/>
            <person name="Iovene M."/>
            <person name="Sanseverino W."/>
            <person name="Cavagnaro P."/>
            <person name="Yildiz M."/>
            <person name="Macko-Podgorni A."/>
            <person name="Moranska E."/>
            <person name="Grzebelus E."/>
            <person name="Grzebelus D."/>
            <person name="Ashrafi H."/>
            <person name="Zheng Z."/>
            <person name="Cheng S."/>
            <person name="Spooner D."/>
            <person name="Van Deynze A."/>
            <person name="Simon P."/>
        </authorList>
    </citation>
    <scope>NUCLEOTIDE SEQUENCE [LARGE SCALE GENOMIC DNA]</scope>
    <source>
        <tissue evidence="2">Leaf</tissue>
    </source>
</reference>
<proteinExistence type="predicted"/>
<feature type="region of interest" description="Disordered" evidence="1">
    <location>
        <begin position="147"/>
        <end position="227"/>
    </location>
</feature>
<feature type="region of interest" description="Disordered" evidence="1">
    <location>
        <begin position="27"/>
        <end position="60"/>
    </location>
</feature>
<dbReference type="EMBL" id="CP093343">
    <property type="protein sequence ID" value="WOG86023.1"/>
    <property type="molecule type" value="Genomic_DNA"/>
</dbReference>
<feature type="region of interest" description="Disordered" evidence="1">
    <location>
        <begin position="350"/>
        <end position="372"/>
    </location>
</feature>
<dbReference type="EMBL" id="LNRQ01000001">
    <property type="protein sequence ID" value="KZN12131.1"/>
    <property type="molecule type" value="Genomic_DNA"/>
</dbReference>
<evidence type="ECO:0000256" key="1">
    <source>
        <dbReference type="SAM" id="MobiDB-lite"/>
    </source>
</evidence>